<dbReference type="EMBL" id="CZVV01000023">
    <property type="protein sequence ID" value="CUS99173.1"/>
    <property type="molecule type" value="Genomic_DNA"/>
</dbReference>
<protein>
    <recommendedName>
        <fullName evidence="4">PorV/PorQ family protein</fullName>
    </recommendedName>
</protein>
<dbReference type="SUPFAM" id="SSF56935">
    <property type="entry name" value="Porins"/>
    <property type="match status" value="1"/>
</dbReference>
<gene>
    <name evidence="2" type="ORF">JGI25_00534</name>
</gene>
<dbReference type="Gene3D" id="2.40.160.60">
    <property type="entry name" value="Outer membrane protein transport protein (OMPP1/FadL/TodX)"/>
    <property type="match status" value="1"/>
</dbReference>
<evidence type="ECO:0008006" key="4">
    <source>
        <dbReference type="Google" id="ProtNLM"/>
    </source>
</evidence>
<dbReference type="NCBIfam" id="NF033709">
    <property type="entry name" value="PorV_fam"/>
    <property type="match status" value="1"/>
</dbReference>
<evidence type="ECO:0000313" key="2">
    <source>
        <dbReference type="EMBL" id="CUS99173.1"/>
    </source>
</evidence>
<evidence type="ECO:0000313" key="3">
    <source>
        <dbReference type="Proteomes" id="UP000243105"/>
    </source>
</evidence>
<dbReference type="RefSeq" id="WP_072263702.1">
    <property type="nucleotide sequence ID" value="NZ_CZVV01000023.1"/>
</dbReference>
<reference evidence="2 3" key="1">
    <citation type="submission" date="2015-11" db="EMBL/GenBank/DDBJ databases">
        <authorList>
            <person name="Varghese N."/>
        </authorList>
    </citation>
    <scope>NUCLEOTIDE SEQUENCE [LARGE SCALE GENOMIC DNA]</scope>
    <source>
        <strain evidence="2 3">JGI-25</strain>
    </source>
</reference>
<feature type="signal peptide" evidence="1">
    <location>
        <begin position="1"/>
        <end position="27"/>
    </location>
</feature>
<sequence length="341" mass="38087">MKKFKNFKLKLIIIVVLALFCQNFMMAQTNTGTTIGQFLLIEPSARLTGMGNVGAAMFDEITSIYFNPASSGLFRNSGAIFSHANWFAGISYDYSVIAIKTKKIGTFFLSFTYLNSGEIDVRTVEKPLGTGEKYGVTNFALGIGYGFKITDKFSTGFQINYIQETIWHSSLWALALNIGIIYELGNNFFLGASISNFGTRGKYEGWDLRVRYDPDPRKYGDNSSLPAELFTEKFSLPLLFRIGLSYQIDISSSIVTKFSIEAHHPSDNTESLSFGGEIKFFDVFSARAGYQKLFQKDSEVGLTAGGGLQYPVAKYVFKFDYAWADHNRLGAIQKFSIGIEF</sequence>
<comment type="caution">
    <text evidence="2">The sequence shown here is derived from an EMBL/GenBank/DDBJ whole genome shotgun (WGS) entry which is preliminary data.</text>
</comment>
<dbReference type="AlphaFoldDB" id="A0A916LIY0"/>
<proteinExistence type="predicted"/>
<accession>A0A916LIY0</accession>
<dbReference type="Proteomes" id="UP000243105">
    <property type="component" value="Unassembled WGS sequence"/>
</dbReference>
<name>A0A916LIY0_KRYT1</name>
<feature type="chain" id="PRO_5038009405" description="PorV/PorQ family protein" evidence="1">
    <location>
        <begin position="28"/>
        <end position="341"/>
    </location>
</feature>
<keyword evidence="1" id="KW-0732">Signal</keyword>
<evidence type="ECO:0000256" key="1">
    <source>
        <dbReference type="SAM" id="SignalP"/>
    </source>
</evidence>
<organism evidence="2 3">
    <name type="scientific">Kryptobacter tengchongensis</name>
    <dbReference type="NCBI Taxonomy" id="1643429"/>
    <lineage>
        <taxon>Bacteria</taxon>
        <taxon>Pseudomonadati</taxon>
        <taxon>Candidatus Kryptoniota</taxon>
        <taxon>Candidatus Kryptobacter</taxon>
    </lineage>
</organism>